<organism evidence="4 6">
    <name type="scientific">Acutalibacter muris</name>
    <dbReference type="NCBI Taxonomy" id="1796620"/>
    <lineage>
        <taxon>Bacteria</taxon>
        <taxon>Bacillati</taxon>
        <taxon>Bacillota</taxon>
        <taxon>Clostridia</taxon>
        <taxon>Eubacteriales</taxon>
        <taxon>Acutalibacteraceae</taxon>
        <taxon>Acutalibacter</taxon>
    </lineage>
</organism>
<sequence>MSNYSFPVRIRRWGKYLINTIDERLHGLDFSMVYVGDIQRSQAEIHGYSMTDAQDMKRILQAIPVKASESAFLDIGCGKGMCMKCAAELGYRKVAGLDLDEHLLEIARRNMRKLQLEVDCIAADAVEFDRYQDYDVFYFYNPFGAATFQQVINRLVESQDQRNRNIWAAYYHPVFGQLFEEAGFQLKKELRDATRDTVTKIYCYPLDVFNPTT</sequence>
<dbReference type="InterPro" id="IPR041698">
    <property type="entry name" value="Methyltransf_25"/>
</dbReference>
<dbReference type="PANTHER" id="PTHR23290">
    <property type="entry name" value="RRNA N6-ADENOSINE-METHYLTRANSFERASE METTL5"/>
    <property type="match status" value="1"/>
</dbReference>
<dbReference type="PANTHER" id="PTHR23290:SF0">
    <property type="entry name" value="RRNA N6-ADENOSINE-METHYLTRANSFERASE METTL5"/>
    <property type="match status" value="1"/>
</dbReference>
<dbReference type="InterPro" id="IPR029063">
    <property type="entry name" value="SAM-dependent_MTases_sf"/>
</dbReference>
<feature type="domain" description="Methyltransferase" evidence="2">
    <location>
        <begin position="73"/>
        <end position="145"/>
    </location>
</feature>
<dbReference type="SUPFAM" id="SSF53335">
    <property type="entry name" value="S-adenosyl-L-methionine-dependent methyltransferases"/>
    <property type="match status" value="1"/>
</dbReference>
<keyword evidence="1" id="KW-0175">Coiled coil</keyword>
<reference evidence="3" key="1">
    <citation type="journal article" date="2017" name="Genome Announc.">
        <title>High-Quality Whole-Genome Sequences of the Oligo-Mouse-Microbiota Bacterial Community.</title>
        <authorList>
            <person name="Garzetti D."/>
            <person name="Brugiroux S."/>
            <person name="Bunk B."/>
            <person name="Pukall R."/>
            <person name="McCoy K.D."/>
            <person name="Macpherson A.J."/>
            <person name="Stecher B."/>
        </authorList>
    </citation>
    <scope>NUCLEOTIDE SEQUENCE</scope>
    <source>
        <strain evidence="3">KB18</strain>
    </source>
</reference>
<dbReference type="EMBL" id="CP021422">
    <property type="protein sequence ID" value="ASB42551.1"/>
    <property type="molecule type" value="Genomic_DNA"/>
</dbReference>
<evidence type="ECO:0000313" key="6">
    <source>
        <dbReference type="Proteomes" id="UP000596035"/>
    </source>
</evidence>
<evidence type="ECO:0000259" key="2">
    <source>
        <dbReference type="Pfam" id="PF13649"/>
    </source>
</evidence>
<evidence type="ECO:0000256" key="1">
    <source>
        <dbReference type="SAM" id="Coils"/>
    </source>
</evidence>
<evidence type="ECO:0000313" key="5">
    <source>
        <dbReference type="Proteomes" id="UP000196710"/>
    </source>
</evidence>
<evidence type="ECO:0000313" key="4">
    <source>
        <dbReference type="EMBL" id="QQR31846.1"/>
    </source>
</evidence>
<dbReference type="GO" id="GO:0032259">
    <property type="term" value="P:methylation"/>
    <property type="evidence" value="ECO:0007669"/>
    <property type="project" value="UniProtKB-KW"/>
</dbReference>
<feature type="coiled-coil region" evidence="1">
    <location>
        <begin position="97"/>
        <end position="124"/>
    </location>
</feature>
<dbReference type="AlphaFoldDB" id="A0A1Z2XVV6"/>
<reference evidence="4 6" key="3">
    <citation type="submission" date="2020-11" db="EMBL/GenBank/DDBJ databases">
        <title>Closed and high quality bacterial genomes of the OMM12 community.</title>
        <authorList>
            <person name="Marbouty M."/>
            <person name="Lamy-Besnier Q."/>
            <person name="Debarbieux L."/>
            <person name="Koszul R."/>
        </authorList>
    </citation>
    <scope>NUCLEOTIDE SEQUENCE [LARGE SCALE GENOMIC DNA]</scope>
    <source>
        <strain evidence="4 6">KB18</strain>
    </source>
</reference>
<reference evidence="5" key="2">
    <citation type="submission" date="2017-05" db="EMBL/GenBank/DDBJ databases">
        <title>Improved OligoMM genomes.</title>
        <authorList>
            <person name="Garzetti D."/>
        </authorList>
    </citation>
    <scope>NUCLEOTIDE SEQUENCE [LARGE SCALE GENOMIC DNA]</scope>
    <source>
        <strain evidence="5">KB18</strain>
    </source>
</reference>
<dbReference type="GO" id="GO:0008168">
    <property type="term" value="F:methyltransferase activity"/>
    <property type="evidence" value="ECO:0007669"/>
    <property type="project" value="UniProtKB-KW"/>
</dbReference>
<dbReference type="Gene3D" id="3.40.50.150">
    <property type="entry name" value="Vaccinia Virus protein VP39"/>
    <property type="match status" value="1"/>
</dbReference>
<dbReference type="CDD" id="cd02440">
    <property type="entry name" value="AdoMet_MTases"/>
    <property type="match status" value="1"/>
</dbReference>
<evidence type="ECO:0000313" key="3">
    <source>
        <dbReference type="EMBL" id="ASB42551.1"/>
    </source>
</evidence>
<proteinExistence type="predicted"/>
<dbReference type="KEGG" id="amur:ADH66_19030"/>
<gene>
    <name evidence="3" type="ORF">ADH66_19030</name>
    <name evidence="4" type="ORF">I5Q82_09460</name>
</gene>
<dbReference type="Proteomes" id="UP000196710">
    <property type="component" value="Chromosome"/>
</dbReference>
<dbReference type="InterPro" id="IPR051720">
    <property type="entry name" value="rRNA_MeTrfase/Polyamine_Synth"/>
</dbReference>
<keyword evidence="4" id="KW-0489">Methyltransferase</keyword>
<accession>A0A1Z2XVV6</accession>
<keyword evidence="5" id="KW-1185">Reference proteome</keyword>
<protein>
    <submittedName>
        <fullName evidence="4">Class I SAM-dependent methyltransferase</fullName>
    </submittedName>
</protein>
<dbReference type="EMBL" id="CP065321">
    <property type="protein sequence ID" value="QQR31846.1"/>
    <property type="molecule type" value="Genomic_DNA"/>
</dbReference>
<name>A0A1Z2XVV6_9FIRM</name>
<dbReference type="RefSeq" id="WP_066537548.1">
    <property type="nucleotide sequence ID" value="NZ_CP021422.1"/>
</dbReference>
<dbReference type="Proteomes" id="UP000596035">
    <property type="component" value="Chromosome"/>
</dbReference>
<dbReference type="Pfam" id="PF13649">
    <property type="entry name" value="Methyltransf_25"/>
    <property type="match status" value="1"/>
</dbReference>
<keyword evidence="4" id="KW-0808">Transferase</keyword>